<accession>A0AAD7EF29</accession>
<dbReference type="AlphaFoldDB" id="A0AAD7EF29"/>
<keyword evidence="2" id="KW-1185">Reference proteome</keyword>
<organism evidence="1 2">
    <name type="scientific">Mycena albidolilacea</name>
    <dbReference type="NCBI Taxonomy" id="1033008"/>
    <lineage>
        <taxon>Eukaryota</taxon>
        <taxon>Fungi</taxon>
        <taxon>Dikarya</taxon>
        <taxon>Basidiomycota</taxon>
        <taxon>Agaricomycotina</taxon>
        <taxon>Agaricomycetes</taxon>
        <taxon>Agaricomycetidae</taxon>
        <taxon>Agaricales</taxon>
        <taxon>Marasmiineae</taxon>
        <taxon>Mycenaceae</taxon>
        <taxon>Mycena</taxon>
    </lineage>
</organism>
<evidence type="ECO:0000313" key="2">
    <source>
        <dbReference type="Proteomes" id="UP001218218"/>
    </source>
</evidence>
<evidence type="ECO:0000313" key="1">
    <source>
        <dbReference type="EMBL" id="KAJ7315190.1"/>
    </source>
</evidence>
<reference evidence="1" key="1">
    <citation type="submission" date="2023-03" db="EMBL/GenBank/DDBJ databases">
        <title>Massive genome expansion in bonnet fungi (Mycena s.s.) driven by repeated elements and novel gene families across ecological guilds.</title>
        <authorList>
            <consortium name="Lawrence Berkeley National Laboratory"/>
            <person name="Harder C.B."/>
            <person name="Miyauchi S."/>
            <person name="Viragh M."/>
            <person name="Kuo A."/>
            <person name="Thoen E."/>
            <person name="Andreopoulos B."/>
            <person name="Lu D."/>
            <person name="Skrede I."/>
            <person name="Drula E."/>
            <person name="Henrissat B."/>
            <person name="Morin E."/>
            <person name="Kohler A."/>
            <person name="Barry K."/>
            <person name="LaButti K."/>
            <person name="Morin E."/>
            <person name="Salamov A."/>
            <person name="Lipzen A."/>
            <person name="Mereny Z."/>
            <person name="Hegedus B."/>
            <person name="Baldrian P."/>
            <person name="Stursova M."/>
            <person name="Weitz H."/>
            <person name="Taylor A."/>
            <person name="Grigoriev I.V."/>
            <person name="Nagy L.G."/>
            <person name="Martin F."/>
            <person name="Kauserud H."/>
        </authorList>
    </citation>
    <scope>NUCLEOTIDE SEQUENCE</scope>
    <source>
        <strain evidence="1">CBHHK002</strain>
    </source>
</reference>
<proteinExistence type="predicted"/>
<protein>
    <submittedName>
        <fullName evidence="1">Uncharacterized protein</fullName>
    </submittedName>
</protein>
<sequence>MGKKKTPWSPLLVFRCVPPLHPSAAPAQYLRPCIALKLPLYDHCSCFFPYVPWNRVSFGVPQPATEQANSRLTRKLWGCSILPESYRPISFFYACLLAFMAYRSFRLALQDVDSHKNRSSFPHQPNIWLVPRQLAHVRSGSIRQKPSARRRASTFFSILTAVLGMVLRIRHGSVHCVYRYIPALPLHLRTIDGFKHRSLVTNITHRDVHAWRAGRPCWEAPMQSARTIHHMRT</sequence>
<name>A0AAD7EF29_9AGAR</name>
<comment type="caution">
    <text evidence="1">The sequence shown here is derived from an EMBL/GenBank/DDBJ whole genome shotgun (WGS) entry which is preliminary data.</text>
</comment>
<dbReference type="Proteomes" id="UP001218218">
    <property type="component" value="Unassembled WGS sequence"/>
</dbReference>
<dbReference type="EMBL" id="JARIHO010000063">
    <property type="protein sequence ID" value="KAJ7315190.1"/>
    <property type="molecule type" value="Genomic_DNA"/>
</dbReference>
<gene>
    <name evidence="1" type="ORF">DFH08DRAFT_422917</name>
</gene>